<evidence type="ECO:0008006" key="8">
    <source>
        <dbReference type="Google" id="ProtNLM"/>
    </source>
</evidence>
<feature type="transmembrane region" description="Helical" evidence="6">
    <location>
        <begin position="96"/>
        <end position="116"/>
    </location>
</feature>
<dbReference type="PANTHER" id="PTHR33529:SF6">
    <property type="entry name" value="YJGP_YJGQ FAMILY PERMEASE"/>
    <property type="match status" value="1"/>
</dbReference>
<proteinExistence type="predicted"/>
<dbReference type="Pfam" id="PF03739">
    <property type="entry name" value="LptF_LptG"/>
    <property type="match status" value="1"/>
</dbReference>
<feature type="transmembrane region" description="Helical" evidence="6">
    <location>
        <begin position="427"/>
        <end position="447"/>
    </location>
</feature>
<evidence type="ECO:0000256" key="5">
    <source>
        <dbReference type="ARBA" id="ARBA00023136"/>
    </source>
</evidence>
<evidence type="ECO:0000256" key="6">
    <source>
        <dbReference type="SAM" id="Phobius"/>
    </source>
</evidence>
<accession>A0A381NH76</accession>
<keyword evidence="4 6" id="KW-1133">Transmembrane helix</keyword>
<evidence type="ECO:0000256" key="1">
    <source>
        <dbReference type="ARBA" id="ARBA00004651"/>
    </source>
</evidence>
<comment type="subcellular location">
    <subcellularLocation>
        <location evidence="1">Cell membrane</location>
        <topology evidence="1">Multi-pass membrane protein</topology>
    </subcellularLocation>
</comment>
<keyword evidence="3 6" id="KW-0812">Transmembrane</keyword>
<protein>
    <recommendedName>
        <fullName evidence="8">YjgP/YjgQ family permease</fullName>
    </recommendedName>
</protein>
<dbReference type="EMBL" id="UINC01000355">
    <property type="protein sequence ID" value="SUZ53897.1"/>
    <property type="molecule type" value="Genomic_DNA"/>
</dbReference>
<dbReference type="InterPro" id="IPR005495">
    <property type="entry name" value="LptG/LptF_permease"/>
</dbReference>
<evidence type="ECO:0000256" key="3">
    <source>
        <dbReference type="ARBA" id="ARBA00022692"/>
    </source>
</evidence>
<feature type="transmembrane region" description="Helical" evidence="6">
    <location>
        <begin position="400"/>
        <end position="420"/>
    </location>
</feature>
<evidence type="ECO:0000313" key="7">
    <source>
        <dbReference type="EMBL" id="SUZ53897.1"/>
    </source>
</evidence>
<sequence length="505" mass="58513">VRKIDSLIIKSFIGPFLITFFVVVFILLLQFMLKYFDDILGKDLSIDVLLEFLFYFAIRITPDALPLAILLSSIMTFGNLGEHNELVAIKSSGVSLLRTLFPLFIISILITFFAFFSNNNFVPKANLKALSLLYDIKRKKPSMDLKEGQFYSGIPGYTIKVQKKIDDKLLQGVIIYDHVTFPGNNRVILSDSSYMYSVLNNRYLIFELFDGYSFTEVPSAKSKVKKINQFYRNEFSSMKIVFDMSSFDLERTKEELFAGDYRMKNINQLSNSIDSLGYNKSMQKYIMLKTSNSFYKYHMKNKFIFPSGVDFIRSELKEESLVHDYYSFVDTTNYFSDSFFSNNKIKLDINNIDKVGINKVYTMALNNARNIKTNLSINSAKIKSHDYEINKNKIELFKKYAQAFACISMFLIGAPLGSLIKKGGIGIPVIISIAFYIIYYVLNILGLKWAREGIISPELAAWQANLILLPIGLFLLYHTRKDSKIFEFDYYRDYLNKFFKRYKNH</sequence>
<dbReference type="PANTHER" id="PTHR33529">
    <property type="entry name" value="SLR0882 PROTEIN-RELATED"/>
    <property type="match status" value="1"/>
</dbReference>
<reference evidence="7" key="1">
    <citation type="submission" date="2018-05" db="EMBL/GenBank/DDBJ databases">
        <authorList>
            <person name="Lanie J.A."/>
            <person name="Ng W.-L."/>
            <person name="Kazmierczak K.M."/>
            <person name="Andrzejewski T.M."/>
            <person name="Davidsen T.M."/>
            <person name="Wayne K.J."/>
            <person name="Tettelin H."/>
            <person name="Glass J.I."/>
            <person name="Rusch D."/>
            <person name="Podicherti R."/>
            <person name="Tsui H.-C.T."/>
            <person name="Winkler M.E."/>
        </authorList>
    </citation>
    <scope>NUCLEOTIDE SEQUENCE</scope>
</reference>
<dbReference type="AlphaFoldDB" id="A0A381NH76"/>
<feature type="transmembrane region" description="Helical" evidence="6">
    <location>
        <begin position="53"/>
        <end position="75"/>
    </location>
</feature>
<feature type="transmembrane region" description="Helical" evidence="6">
    <location>
        <begin position="459"/>
        <end position="477"/>
    </location>
</feature>
<keyword evidence="2" id="KW-1003">Cell membrane</keyword>
<feature type="non-terminal residue" evidence="7">
    <location>
        <position position="1"/>
    </location>
</feature>
<keyword evidence="5 6" id="KW-0472">Membrane</keyword>
<feature type="transmembrane region" description="Helical" evidence="6">
    <location>
        <begin position="12"/>
        <end position="33"/>
    </location>
</feature>
<gene>
    <name evidence="7" type="ORF">METZ01_LOCUS6751</name>
</gene>
<dbReference type="GO" id="GO:0043190">
    <property type="term" value="C:ATP-binding cassette (ABC) transporter complex"/>
    <property type="evidence" value="ECO:0007669"/>
    <property type="project" value="TreeGrafter"/>
</dbReference>
<dbReference type="GO" id="GO:0015920">
    <property type="term" value="P:lipopolysaccharide transport"/>
    <property type="evidence" value="ECO:0007669"/>
    <property type="project" value="TreeGrafter"/>
</dbReference>
<evidence type="ECO:0000256" key="4">
    <source>
        <dbReference type="ARBA" id="ARBA00022989"/>
    </source>
</evidence>
<evidence type="ECO:0000256" key="2">
    <source>
        <dbReference type="ARBA" id="ARBA00022475"/>
    </source>
</evidence>
<organism evidence="7">
    <name type="scientific">marine metagenome</name>
    <dbReference type="NCBI Taxonomy" id="408172"/>
    <lineage>
        <taxon>unclassified sequences</taxon>
        <taxon>metagenomes</taxon>
        <taxon>ecological metagenomes</taxon>
    </lineage>
</organism>
<name>A0A381NH76_9ZZZZ</name>